<name>A0A401YX72_9ACTN</name>
<feature type="transmembrane region" description="Helical" evidence="1">
    <location>
        <begin position="131"/>
        <end position="159"/>
    </location>
</feature>
<protein>
    <submittedName>
        <fullName evidence="2">Uncharacterized protein</fullName>
    </submittedName>
</protein>
<dbReference type="AlphaFoldDB" id="A0A401YX72"/>
<proteinExistence type="predicted"/>
<comment type="caution">
    <text evidence="2">The sequence shown here is derived from an EMBL/GenBank/DDBJ whole genome shotgun (WGS) entry which is preliminary data.</text>
</comment>
<gene>
    <name evidence="2" type="ORF">EHYA_06930</name>
</gene>
<feature type="transmembrane region" description="Helical" evidence="1">
    <location>
        <begin position="73"/>
        <end position="93"/>
    </location>
</feature>
<evidence type="ECO:0000313" key="2">
    <source>
        <dbReference type="EMBL" id="GCD99217.1"/>
    </source>
</evidence>
<sequence length="166" mass="17883">MSQLHSTSTQQIVPWRNTRRFAPGLSVLAWSLLLPVATAWKVGVQDDPTAAASRLPVKHVFEPWVTGSADRELGLMGTVLFVVASTAILTLAVRGWFDGRWWFVMVGVAAVGIPAGWAYRVTTAAYVDSSIGGAFVAFGVIFWAVLILPFVVMGALAVLEDPDPID</sequence>
<keyword evidence="3" id="KW-1185">Reference proteome</keyword>
<organism evidence="2 3">
    <name type="scientific">Embleya hyalina</name>
    <dbReference type="NCBI Taxonomy" id="516124"/>
    <lineage>
        <taxon>Bacteria</taxon>
        <taxon>Bacillati</taxon>
        <taxon>Actinomycetota</taxon>
        <taxon>Actinomycetes</taxon>
        <taxon>Kitasatosporales</taxon>
        <taxon>Streptomycetaceae</taxon>
        <taxon>Embleya</taxon>
    </lineage>
</organism>
<dbReference type="Proteomes" id="UP000286931">
    <property type="component" value="Unassembled WGS sequence"/>
</dbReference>
<dbReference type="EMBL" id="BIFH01000031">
    <property type="protein sequence ID" value="GCD99217.1"/>
    <property type="molecule type" value="Genomic_DNA"/>
</dbReference>
<reference evidence="2 3" key="1">
    <citation type="submission" date="2018-12" db="EMBL/GenBank/DDBJ databases">
        <title>Draft genome sequence of Embleya hyalina NBRC 13850T.</title>
        <authorList>
            <person name="Komaki H."/>
            <person name="Hosoyama A."/>
            <person name="Kimura A."/>
            <person name="Ichikawa N."/>
            <person name="Tamura T."/>
        </authorList>
    </citation>
    <scope>NUCLEOTIDE SEQUENCE [LARGE SCALE GENOMIC DNA]</scope>
    <source>
        <strain evidence="2 3">NBRC 13850</strain>
    </source>
</reference>
<feature type="transmembrane region" description="Helical" evidence="1">
    <location>
        <begin position="21"/>
        <end position="40"/>
    </location>
</feature>
<dbReference type="RefSeq" id="WP_126641031.1">
    <property type="nucleotide sequence ID" value="NZ_BIFH01000031.1"/>
</dbReference>
<keyword evidence="1" id="KW-0812">Transmembrane</keyword>
<evidence type="ECO:0000256" key="1">
    <source>
        <dbReference type="SAM" id="Phobius"/>
    </source>
</evidence>
<accession>A0A401YX72</accession>
<keyword evidence="1" id="KW-1133">Transmembrane helix</keyword>
<keyword evidence="1" id="KW-0472">Membrane</keyword>
<evidence type="ECO:0000313" key="3">
    <source>
        <dbReference type="Proteomes" id="UP000286931"/>
    </source>
</evidence>
<feature type="transmembrane region" description="Helical" evidence="1">
    <location>
        <begin position="100"/>
        <end position="119"/>
    </location>
</feature>